<dbReference type="Proteomes" id="UP000589716">
    <property type="component" value="Unassembled WGS sequence"/>
</dbReference>
<dbReference type="AlphaFoldDB" id="A0A853IWY2"/>
<reference evidence="2 3" key="1">
    <citation type="submission" date="2020-07" db="EMBL/GenBank/DDBJ databases">
        <authorList>
            <person name="Maaloum M."/>
        </authorList>
    </citation>
    <scope>NUCLEOTIDE SEQUENCE [LARGE SCALE GENOMIC DNA]</scope>
    <source>
        <strain evidence="2 3">GCS-AN-3</strain>
    </source>
</reference>
<name>A0A853IWY2_9BURK</name>
<dbReference type="RefSeq" id="WP_180549140.1">
    <property type="nucleotide sequence ID" value="NZ_JACCKX010000001.1"/>
</dbReference>
<accession>A0A853IWY2</accession>
<keyword evidence="1" id="KW-0472">Membrane</keyword>
<organism evidence="2 3">
    <name type="scientific">Ottowia beijingensis</name>
    <dbReference type="NCBI Taxonomy" id="1207057"/>
    <lineage>
        <taxon>Bacteria</taxon>
        <taxon>Pseudomonadati</taxon>
        <taxon>Pseudomonadota</taxon>
        <taxon>Betaproteobacteria</taxon>
        <taxon>Burkholderiales</taxon>
        <taxon>Comamonadaceae</taxon>
        <taxon>Ottowia</taxon>
    </lineage>
</organism>
<keyword evidence="1" id="KW-0812">Transmembrane</keyword>
<comment type="caution">
    <text evidence="2">The sequence shown here is derived from an EMBL/GenBank/DDBJ whole genome shotgun (WGS) entry which is preliminary data.</text>
</comment>
<feature type="transmembrane region" description="Helical" evidence="1">
    <location>
        <begin position="203"/>
        <end position="222"/>
    </location>
</feature>
<evidence type="ECO:0000313" key="2">
    <source>
        <dbReference type="EMBL" id="NZA00569.1"/>
    </source>
</evidence>
<sequence length="224" mass="24223">MATETVTAATKAKVGVLDLHSEWKLNHDCGLDNDLDLHSHEAASMASRLRGISAIAQVLLVESPGVMTMGANMRAGLLDAIDALAVDANEYLERANIRAAQAAAKNTARSWKSSLDQLKAWAATPEGGSIAYASNQPMLDRLGASADAISAEHPDMGQNRCGGARMSMCWSVCGNRPQQPDHHQHEPQAATRRAFMGAESSALAIRLCLLVAFFLEFFWNFFLR</sequence>
<keyword evidence="1" id="KW-1133">Transmembrane helix</keyword>
<evidence type="ECO:0000256" key="1">
    <source>
        <dbReference type="SAM" id="Phobius"/>
    </source>
</evidence>
<keyword evidence="3" id="KW-1185">Reference proteome</keyword>
<gene>
    <name evidence="2" type="ORF">H0I39_00035</name>
</gene>
<dbReference type="EMBL" id="JACCKX010000001">
    <property type="protein sequence ID" value="NZA00569.1"/>
    <property type="molecule type" value="Genomic_DNA"/>
</dbReference>
<proteinExistence type="predicted"/>
<evidence type="ECO:0000313" key="3">
    <source>
        <dbReference type="Proteomes" id="UP000589716"/>
    </source>
</evidence>
<protein>
    <submittedName>
        <fullName evidence="2">Uncharacterized protein</fullName>
    </submittedName>
</protein>